<gene>
    <name evidence="1" type="ORF">AVEN_258782_1</name>
</gene>
<accession>A0A4Y2D3N9</accession>
<sequence>MELEKNKKKRSVIRQLTTKLLTKIEAIYSKTDIAMDEKLENLRDFSVQLAEKLIELKHLDSQIETDTSVDELEDEIIQSQEYQEKAIILERTTADIHKPAHRKSRSNCDSKRNF</sequence>
<dbReference type="EMBL" id="BGPR01000281">
    <property type="protein sequence ID" value="GBM10185.1"/>
    <property type="molecule type" value="Genomic_DNA"/>
</dbReference>
<dbReference type="OrthoDB" id="6436367at2759"/>
<protein>
    <submittedName>
        <fullName evidence="1">Uncharacterized protein</fullName>
    </submittedName>
</protein>
<dbReference type="AlphaFoldDB" id="A0A4Y2D3N9"/>
<evidence type="ECO:0000313" key="2">
    <source>
        <dbReference type="Proteomes" id="UP000499080"/>
    </source>
</evidence>
<keyword evidence="2" id="KW-1185">Reference proteome</keyword>
<organism evidence="1 2">
    <name type="scientific">Araneus ventricosus</name>
    <name type="common">Orbweaver spider</name>
    <name type="synonym">Epeira ventricosa</name>
    <dbReference type="NCBI Taxonomy" id="182803"/>
    <lineage>
        <taxon>Eukaryota</taxon>
        <taxon>Metazoa</taxon>
        <taxon>Ecdysozoa</taxon>
        <taxon>Arthropoda</taxon>
        <taxon>Chelicerata</taxon>
        <taxon>Arachnida</taxon>
        <taxon>Araneae</taxon>
        <taxon>Araneomorphae</taxon>
        <taxon>Entelegynae</taxon>
        <taxon>Araneoidea</taxon>
        <taxon>Araneidae</taxon>
        <taxon>Araneus</taxon>
    </lineage>
</organism>
<evidence type="ECO:0000313" key="1">
    <source>
        <dbReference type="EMBL" id="GBM10185.1"/>
    </source>
</evidence>
<reference evidence="1 2" key="1">
    <citation type="journal article" date="2019" name="Sci. Rep.">
        <title>Orb-weaving spider Araneus ventricosus genome elucidates the spidroin gene catalogue.</title>
        <authorList>
            <person name="Kono N."/>
            <person name="Nakamura H."/>
            <person name="Ohtoshi R."/>
            <person name="Moran D.A.P."/>
            <person name="Shinohara A."/>
            <person name="Yoshida Y."/>
            <person name="Fujiwara M."/>
            <person name="Mori M."/>
            <person name="Tomita M."/>
            <person name="Arakawa K."/>
        </authorList>
    </citation>
    <scope>NUCLEOTIDE SEQUENCE [LARGE SCALE GENOMIC DNA]</scope>
</reference>
<dbReference type="Proteomes" id="UP000499080">
    <property type="component" value="Unassembled WGS sequence"/>
</dbReference>
<proteinExistence type="predicted"/>
<name>A0A4Y2D3N9_ARAVE</name>
<comment type="caution">
    <text evidence="1">The sequence shown here is derived from an EMBL/GenBank/DDBJ whole genome shotgun (WGS) entry which is preliminary data.</text>
</comment>